<dbReference type="PANTHER" id="PTHR47331:SF1">
    <property type="entry name" value="GAG-LIKE PROTEIN"/>
    <property type="match status" value="1"/>
</dbReference>
<organism evidence="2 3">
    <name type="scientific">Schistosoma mekongi</name>
    <name type="common">Parasitic worm</name>
    <dbReference type="NCBI Taxonomy" id="38744"/>
    <lineage>
        <taxon>Eukaryota</taxon>
        <taxon>Metazoa</taxon>
        <taxon>Spiralia</taxon>
        <taxon>Lophotrochozoa</taxon>
        <taxon>Platyhelminthes</taxon>
        <taxon>Trematoda</taxon>
        <taxon>Digenea</taxon>
        <taxon>Strigeidida</taxon>
        <taxon>Schistosomatoidea</taxon>
        <taxon>Schistosomatidae</taxon>
        <taxon>Schistosoma</taxon>
    </lineage>
</organism>
<keyword evidence="1" id="KW-0175">Coiled coil</keyword>
<sequence length="178" mass="20979">KALIKKRQMEKRSDLERELKLLDVQEEIELAKLECMACESEGSLPIKVLEVKPNVEDKKALSIVESSTSLVDGHFQVGLPWKRGRPELPNNYEMASRRLKCLRRRFARDRHLLEKYRLVMNRHLSKGYIVIVDKWSLNSEGVCWYIPHCCDAWFRSFIDRKISVVNRYLSRLTARFVS</sequence>
<dbReference type="EMBL" id="JALJAT010000008">
    <property type="protein sequence ID" value="KAK4467585.1"/>
    <property type="molecule type" value="Genomic_DNA"/>
</dbReference>
<gene>
    <name evidence="2" type="ORF">MN116_000249</name>
</gene>
<keyword evidence="3" id="KW-1185">Reference proteome</keyword>
<reference evidence="2" key="2">
    <citation type="journal article" date="2023" name="Infect Dis Poverty">
        <title>Chromosome-scale genome of the human blood fluke Schistosoma mekongi and its implications for public health.</title>
        <authorList>
            <person name="Zhou M."/>
            <person name="Xu L."/>
            <person name="Xu D."/>
            <person name="Chen W."/>
            <person name="Khan J."/>
            <person name="Hu Y."/>
            <person name="Huang H."/>
            <person name="Wei H."/>
            <person name="Zhang Y."/>
            <person name="Chusongsang P."/>
            <person name="Tanasarnprasert K."/>
            <person name="Hu X."/>
            <person name="Limpanont Y."/>
            <person name="Lv Z."/>
        </authorList>
    </citation>
    <scope>NUCLEOTIDE SEQUENCE</scope>
    <source>
        <strain evidence="2">LV_2022a</strain>
    </source>
</reference>
<comment type="caution">
    <text evidence="2">The sequence shown here is derived from an EMBL/GenBank/DDBJ whole genome shotgun (WGS) entry which is preliminary data.</text>
</comment>
<evidence type="ECO:0000256" key="1">
    <source>
        <dbReference type="SAM" id="Coils"/>
    </source>
</evidence>
<protein>
    <submittedName>
        <fullName evidence="2">Uncharacterized protein</fullName>
    </submittedName>
</protein>
<accession>A0AAE1Z4V5</accession>
<proteinExistence type="predicted"/>
<reference evidence="2" key="1">
    <citation type="submission" date="2022-04" db="EMBL/GenBank/DDBJ databases">
        <authorList>
            <person name="Xu L."/>
            <person name="Lv Z."/>
        </authorList>
    </citation>
    <scope>NUCLEOTIDE SEQUENCE</scope>
    <source>
        <strain evidence="2">LV_2022a</strain>
    </source>
</reference>
<name>A0AAE1Z4V5_SCHME</name>
<dbReference type="PANTHER" id="PTHR47331">
    <property type="entry name" value="PHD-TYPE DOMAIN-CONTAINING PROTEIN"/>
    <property type="match status" value="1"/>
</dbReference>
<evidence type="ECO:0000313" key="3">
    <source>
        <dbReference type="Proteomes" id="UP001292079"/>
    </source>
</evidence>
<dbReference type="Proteomes" id="UP001292079">
    <property type="component" value="Unassembled WGS sequence"/>
</dbReference>
<feature type="coiled-coil region" evidence="1">
    <location>
        <begin position="5"/>
        <end position="41"/>
    </location>
</feature>
<feature type="non-terminal residue" evidence="2">
    <location>
        <position position="1"/>
    </location>
</feature>
<dbReference type="AlphaFoldDB" id="A0AAE1Z4V5"/>
<evidence type="ECO:0000313" key="2">
    <source>
        <dbReference type="EMBL" id="KAK4467585.1"/>
    </source>
</evidence>